<dbReference type="EMBL" id="VULT01000007">
    <property type="protein sequence ID" value="MSS17315.1"/>
    <property type="molecule type" value="Genomic_DNA"/>
</dbReference>
<accession>A0A6L5XCR6</accession>
<name>A0A6L5XCR6_9BACT</name>
<dbReference type="Proteomes" id="UP000483362">
    <property type="component" value="Unassembled WGS sequence"/>
</dbReference>
<dbReference type="RefSeq" id="WP_154327134.1">
    <property type="nucleotide sequence ID" value="NZ_CP045696.1"/>
</dbReference>
<evidence type="ECO:0000313" key="1">
    <source>
        <dbReference type="EMBL" id="MSS17315.1"/>
    </source>
</evidence>
<organism evidence="1 2">
    <name type="scientific">Sodaliphilus pleomorphus</name>
    <dbReference type="NCBI Taxonomy" id="2606626"/>
    <lineage>
        <taxon>Bacteria</taxon>
        <taxon>Pseudomonadati</taxon>
        <taxon>Bacteroidota</taxon>
        <taxon>Bacteroidia</taxon>
        <taxon>Bacteroidales</taxon>
        <taxon>Muribaculaceae</taxon>
        <taxon>Sodaliphilus</taxon>
    </lineage>
</organism>
<proteinExistence type="predicted"/>
<protein>
    <submittedName>
        <fullName evidence="1">Uncharacterized protein</fullName>
    </submittedName>
</protein>
<gene>
    <name evidence="1" type="ORF">FYJ29_05995</name>
</gene>
<comment type="caution">
    <text evidence="1">The sequence shown here is derived from an EMBL/GenBank/DDBJ whole genome shotgun (WGS) entry which is preliminary data.</text>
</comment>
<sequence>MKATTITLSGIEQHYNPEAATAGAACKCNNLRPREGVLQVTGLPASTTAIAAGDRLLAIDGDRFITLRDGHSVMWGSTQLARVEGTGIAVHVVGNFLVITTRAERIYLYRTSSGYNEVAPTRAVPAIAIGQGKDTSMSITLPPYTFAQPLATWQYPLPSADLQGLAATVAAAWKQLGRQAADAGYRTGPVLARYAVRLWDDSYLYVSPAVETGTSCVKSSYRTSCEAEQHDGKWTGLPQCELARPCFTLAITPQAGIDEAWLGLVKSIDILVTDEAQVAGAAVLDYRMGVSNVGTRRYTIELGPTPRPAAAIEADLRTSAWHLAARTTHVAELAKGQWIDDPVEALKLTSADVDALVATSPQGVTASMAHNGRLYTGSATGHIAVSRIDNPLVTAQSKKIVGGEILALAIATRPIYSGGYGRFPVYVFTSEGIFALPQLASGSYGEARIMSRKVIARGTQPAEGDGSTWFVDNLGRLCSITGAKVVEHLRDVAGTTQLAWNEAEHELAMLTASGHIACLTTTGRVYTTATSCQQLYGHGARALAVTASGQTCDLGNEQPASNQPVDYLSHPIVAGNSMCITPKWVTWNVTGRDLDLKLCIYGERGTSCHGFVVNSLHVKGNVGAPVKVPLAAQPLRALRLAVSGTAPSGTLLGPVVIAI</sequence>
<reference evidence="1 2" key="1">
    <citation type="submission" date="2019-08" db="EMBL/GenBank/DDBJ databases">
        <title>In-depth cultivation of the pig gut microbiome towards novel bacterial diversity and tailored functional studies.</title>
        <authorList>
            <person name="Wylensek D."/>
            <person name="Hitch T.C.A."/>
            <person name="Clavel T."/>
        </authorList>
    </citation>
    <scope>NUCLEOTIDE SEQUENCE [LARGE SCALE GENOMIC DNA]</scope>
    <source>
        <strain evidence="1 2">Oil-RF-744-WCA-WT-10</strain>
    </source>
</reference>
<keyword evidence="2" id="KW-1185">Reference proteome</keyword>
<dbReference type="AlphaFoldDB" id="A0A6L5XCR6"/>
<evidence type="ECO:0000313" key="2">
    <source>
        <dbReference type="Proteomes" id="UP000483362"/>
    </source>
</evidence>